<feature type="compositionally biased region" description="Basic residues" evidence="1">
    <location>
        <begin position="76"/>
        <end position="96"/>
    </location>
</feature>
<name>A0ABV3AC28_9ACTN</name>
<dbReference type="EMBL" id="JBFAEG010000015">
    <property type="protein sequence ID" value="MEU5709505.1"/>
    <property type="molecule type" value="Genomic_DNA"/>
</dbReference>
<accession>A0ABV3AC28</accession>
<dbReference type="Proteomes" id="UP001551011">
    <property type="component" value="Unassembled WGS sequence"/>
</dbReference>
<evidence type="ECO:0000256" key="1">
    <source>
        <dbReference type="SAM" id="MobiDB-lite"/>
    </source>
</evidence>
<organism evidence="2 3">
    <name type="scientific">Streptomyces flaveolus</name>
    <dbReference type="NCBI Taxonomy" id="67297"/>
    <lineage>
        <taxon>Bacteria</taxon>
        <taxon>Bacillati</taxon>
        <taxon>Actinomycetota</taxon>
        <taxon>Actinomycetes</taxon>
        <taxon>Kitasatosporales</taxon>
        <taxon>Streptomycetaceae</taxon>
        <taxon>Streptomyces</taxon>
    </lineage>
</organism>
<comment type="caution">
    <text evidence="2">The sequence shown here is derived from an EMBL/GenBank/DDBJ whole genome shotgun (WGS) entry which is preliminary data.</text>
</comment>
<gene>
    <name evidence="2" type="ORF">AB0H04_21970</name>
</gene>
<sequence length="96" mass="10625">MSGVRTDGRGERARERAGRDRSARGPWAVVRAVATVLLGPAAVTASALDQANAAPMHQPAEADRTRAHPPADPTRRRTAARHRPHPRNRRHRRGYR</sequence>
<feature type="region of interest" description="Disordered" evidence="1">
    <location>
        <begin position="1"/>
        <end position="27"/>
    </location>
</feature>
<dbReference type="RefSeq" id="WP_048910589.1">
    <property type="nucleotide sequence ID" value="NZ_JBFAEG010000015.1"/>
</dbReference>
<proteinExistence type="predicted"/>
<feature type="compositionally biased region" description="Basic and acidic residues" evidence="1">
    <location>
        <begin position="1"/>
        <end position="23"/>
    </location>
</feature>
<protein>
    <submittedName>
        <fullName evidence="2">Uncharacterized protein</fullName>
    </submittedName>
</protein>
<evidence type="ECO:0000313" key="3">
    <source>
        <dbReference type="Proteomes" id="UP001551011"/>
    </source>
</evidence>
<feature type="region of interest" description="Disordered" evidence="1">
    <location>
        <begin position="49"/>
        <end position="96"/>
    </location>
</feature>
<reference evidence="2 3" key="1">
    <citation type="submission" date="2024-06" db="EMBL/GenBank/DDBJ databases">
        <title>The Natural Products Discovery Center: Release of the First 8490 Sequenced Strains for Exploring Actinobacteria Biosynthetic Diversity.</title>
        <authorList>
            <person name="Kalkreuter E."/>
            <person name="Kautsar S.A."/>
            <person name="Yang D."/>
            <person name="Bader C.D."/>
            <person name="Teijaro C.N."/>
            <person name="Fluegel L."/>
            <person name="Davis C.M."/>
            <person name="Simpson J.R."/>
            <person name="Lauterbach L."/>
            <person name="Steele A.D."/>
            <person name="Gui C."/>
            <person name="Meng S."/>
            <person name="Li G."/>
            <person name="Viehrig K."/>
            <person name="Ye F."/>
            <person name="Su P."/>
            <person name="Kiefer A.F."/>
            <person name="Nichols A."/>
            <person name="Cepeda A.J."/>
            <person name="Yan W."/>
            <person name="Fan B."/>
            <person name="Jiang Y."/>
            <person name="Adhikari A."/>
            <person name="Zheng C.-J."/>
            <person name="Schuster L."/>
            <person name="Cowan T.M."/>
            <person name="Smanski M.J."/>
            <person name="Chevrette M.G."/>
            <person name="De Carvalho L.P.S."/>
            <person name="Shen B."/>
        </authorList>
    </citation>
    <scope>NUCLEOTIDE SEQUENCE [LARGE SCALE GENOMIC DNA]</scope>
    <source>
        <strain evidence="2 3">NPDC020594</strain>
    </source>
</reference>
<evidence type="ECO:0000313" key="2">
    <source>
        <dbReference type="EMBL" id="MEU5709505.1"/>
    </source>
</evidence>
<keyword evidence="3" id="KW-1185">Reference proteome</keyword>